<name>A0A8H4VED2_9HYPO</name>
<dbReference type="Proteomes" id="UP000562929">
    <property type="component" value="Unassembled WGS sequence"/>
</dbReference>
<feature type="region of interest" description="Disordered" evidence="1">
    <location>
        <begin position="180"/>
        <end position="217"/>
    </location>
</feature>
<organism evidence="3 4">
    <name type="scientific">Ophiocordyceps camponoti-floridani</name>
    <dbReference type="NCBI Taxonomy" id="2030778"/>
    <lineage>
        <taxon>Eukaryota</taxon>
        <taxon>Fungi</taxon>
        <taxon>Dikarya</taxon>
        <taxon>Ascomycota</taxon>
        <taxon>Pezizomycotina</taxon>
        <taxon>Sordariomycetes</taxon>
        <taxon>Hypocreomycetidae</taxon>
        <taxon>Hypocreales</taxon>
        <taxon>Ophiocordycipitaceae</taxon>
        <taxon>Ophiocordyceps</taxon>
    </lineage>
</organism>
<keyword evidence="2" id="KW-0732">Signal</keyword>
<feature type="compositionally biased region" description="Low complexity" evidence="1">
    <location>
        <begin position="524"/>
        <end position="538"/>
    </location>
</feature>
<feature type="region of interest" description="Disordered" evidence="1">
    <location>
        <begin position="341"/>
        <end position="397"/>
    </location>
</feature>
<keyword evidence="4" id="KW-1185">Reference proteome</keyword>
<protein>
    <submittedName>
        <fullName evidence="3">Herpesvirus latent membrane protein-like</fullName>
    </submittedName>
</protein>
<evidence type="ECO:0000256" key="1">
    <source>
        <dbReference type="SAM" id="MobiDB-lite"/>
    </source>
</evidence>
<reference evidence="3 4" key="1">
    <citation type="journal article" date="2020" name="G3 (Bethesda)">
        <title>Genetic Underpinnings of Host Manipulation by Ophiocordyceps as Revealed by Comparative Transcriptomics.</title>
        <authorList>
            <person name="Will I."/>
            <person name="Das B."/>
            <person name="Trinh T."/>
            <person name="Brachmann A."/>
            <person name="Ohm R.A."/>
            <person name="de Bekker C."/>
        </authorList>
    </citation>
    <scope>NUCLEOTIDE SEQUENCE [LARGE SCALE GENOMIC DNA]</scope>
    <source>
        <strain evidence="3 4">EC05</strain>
    </source>
</reference>
<feature type="compositionally biased region" description="Polar residues" evidence="1">
    <location>
        <begin position="440"/>
        <end position="450"/>
    </location>
</feature>
<feature type="compositionally biased region" description="Polar residues" evidence="1">
    <location>
        <begin position="202"/>
        <end position="213"/>
    </location>
</feature>
<feature type="compositionally biased region" description="Polar residues" evidence="1">
    <location>
        <begin position="410"/>
        <end position="428"/>
    </location>
</feature>
<evidence type="ECO:0000313" key="4">
    <source>
        <dbReference type="Proteomes" id="UP000562929"/>
    </source>
</evidence>
<evidence type="ECO:0000313" key="3">
    <source>
        <dbReference type="EMBL" id="KAF4589664.1"/>
    </source>
</evidence>
<dbReference type="EMBL" id="JAACLJ010000003">
    <property type="protein sequence ID" value="KAF4589664.1"/>
    <property type="molecule type" value="Genomic_DNA"/>
</dbReference>
<dbReference type="OrthoDB" id="4927261at2759"/>
<sequence length="589" mass="62292">MYRLTFAAGALVAMHGVLAQQSPVTDQYPAEHTEEFKGYEGQYVDACSPVGTIRYNSTFPPCLSSSRIESSCALPWKEGVSDEQRQGDWQAERKCLCEGSFFRDAGDGCLECKKAYHIDSEENVEVWKTVWKKIGDGYCEEKTLAGNFSTYWSGALAEIQGSFKYDKDLGAKPAPGSIPVEAYYTNDKQGPGPLPGSAPATPGNSSVPSNSTGEAGVAQLTPDCRTMTGAIDTLPASNSAKFSNSSTGAILVSVTVNYNRICIINGPQRDIQAVPQSEPEVKPISEKVISKKEAAKEADFDMTGCPCAQKAVPEGKEVVKSESSLNAWAKVSVICGFDKESRKGPEGCEGPDCGGASKGDEAPSPVPGDVYGADSVMGTFGESEASKGSDSAEKPSTKNTVYVVKVNKESSGSETVGTYGQHKCTTCGKSKAPEGPFTGETENTYGQDQPETPDESQPDQTYGQQEGPSNEQPPATSPEQPKCEACENNKGPYGSEPETPSTEPQVPVPQEPKPDDTYAPTEGSSSQQPQAPTEAQPQCPGGAACGGTDGTYGQPQCTDGSCDKPEIPSDSRKAPEPAGEDEEDDVNYC</sequence>
<accession>A0A8H4VED2</accession>
<feature type="region of interest" description="Disordered" evidence="1">
    <location>
        <begin position="410"/>
        <end position="589"/>
    </location>
</feature>
<feature type="compositionally biased region" description="Basic and acidic residues" evidence="1">
    <location>
        <begin position="561"/>
        <end position="575"/>
    </location>
</feature>
<feature type="chain" id="PRO_5034242640" evidence="2">
    <location>
        <begin position="20"/>
        <end position="589"/>
    </location>
</feature>
<comment type="caution">
    <text evidence="3">The sequence shown here is derived from an EMBL/GenBank/DDBJ whole genome shotgun (WGS) entry which is preliminary data.</text>
</comment>
<feature type="compositionally biased region" description="Low complexity" evidence="1">
    <location>
        <begin position="495"/>
        <end position="505"/>
    </location>
</feature>
<proteinExistence type="predicted"/>
<dbReference type="AlphaFoldDB" id="A0A8H4VED2"/>
<feature type="compositionally biased region" description="Basic and acidic residues" evidence="1">
    <location>
        <begin position="384"/>
        <end position="396"/>
    </location>
</feature>
<gene>
    <name evidence="3" type="ORF">GQ602_003553</name>
</gene>
<evidence type="ECO:0000256" key="2">
    <source>
        <dbReference type="SAM" id="SignalP"/>
    </source>
</evidence>
<feature type="compositionally biased region" description="Polar residues" evidence="1">
    <location>
        <begin position="458"/>
        <end position="479"/>
    </location>
</feature>
<feature type="compositionally biased region" description="Acidic residues" evidence="1">
    <location>
        <begin position="578"/>
        <end position="589"/>
    </location>
</feature>
<feature type="signal peptide" evidence="2">
    <location>
        <begin position="1"/>
        <end position="19"/>
    </location>
</feature>